<evidence type="ECO:0000313" key="1">
    <source>
        <dbReference type="EMBL" id="MBL0374331.1"/>
    </source>
</evidence>
<comment type="caution">
    <text evidence="1">The sequence shown here is derived from an EMBL/GenBank/DDBJ whole genome shotgun (WGS) entry which is preliminary data.</text>
</comment>
<evidence type="ECO:0000313" key="2">
    <source>
        <dbReference type="Proteomes" id="UP000633219"/>
    </source>
</evidence>
<name>A0A937CNZ6_9HYPH</name>
<gene>
    <name evidence="1" type="ORF">JJB09_20125</name>
</gene>
<sequence length="58" mass="7145">MTTPAPSRRRDKAMEKQFRRVLDKDAPEFVWNLRWRGHDIIRKRVEKYAIRCDLKFGR</sequence>
<dbReference type="EMBL" id="JAEQNC010000012">
    <property type="protein sequence ID" value="MBL0374331.1"/>
    <property type="molecule type" value="Genomic_DNA"/>
</dbReference>
<protein>
    <submittedName>
        <fullName evidence="1">Uncharacterized protein</fullName>
    </submittedName>
</protein>
<keyword evidence="2" id="KW-1185">Reference proteome</keyword>
<dbReference type="Proteomes" id="UP000633219">
    <property type="component" value="Unassembled WGS sequence"/>
</dbReference>
<accession>A0A937CNZ6</accession>
<proteinExistence type="predicted"/>
<dbReference type="AlphaFoldDB" id="A0A937CNZ6"/>
<dbReference type="RefSeq" id="WP_201662495.1">
    <property type="nucleotide sequence ID" value="NZ_JAEQNC010000012.1"/>
</dbReference>
<organism evidence="1 2">
    <name type="scientific">Rhizobium setariae</name>
    <dbReference type="NCBI Taxonomy" id="2801340"/>
    <lineage>
        <taxon>Bacteria</taxon>
        <taxon>Pseudomonadati</taxon>
        <taxon>Pseudomonadota</taxon>
        <taxon>Alphaproteobacteria</taxon>
        <taxon>Hyphomicrobiales</taxon>
        <taxon>Rhizobiaceae</taxon>
        <taxon>Rhizobium/Agrobacterium group</taxon>
        <taxon>Rhizobium</taxon>
    </lineage>
</organism>
<reference evidence="1" key="1">
    <citation type="submission" date="2021-01" db="EMBL/GenBank/DDBJ databases">
        <title>Rhizobium sp. strain KVB221 16S ribosomal RNA gene Genome sequencing and assembly.</title>
        <authorList>
            <person name="Kang M."/>
        </authorList>
    </citation>
    <scope>NUCLEOTIDE SEQUENCE</scope>
    <source>
        <strain evidence="1">KVB221</strain>
    </source>
</reference>